<keyword evidence="1" id="KW-0547">Nucleotide-binding</keyword>
<dbReference type="PANTHER" id="PTHR16305">
    <property type="entry name" value="TESTICULAR SOLUBLE ADENYLYL CYCLASE"/>
    <property type="match status" value="1"/>
</dbReference>
<reference evidence="4 5" key="1">
    <citation type="submission" date="2019-01" db="EMBL/GenBank/DDBJ databases">
        <title>Egibacter rhizosphaerae EGI 80759T.</title>
        <authorList>
            <person name="Chen D.-D."/>
            <person name="Tian Y."/>
            <person name="Jiao J.-Y."/>
            <person name="Zhang X.-T."/>
            <person name="Zhang Y.-G."/>
            <person name="Zhang Y."/>
            <person name="Xiao M."/>
            <person name="Shu W.-S."/>
            <person name="Li W.-J."/>
        </authorList>
    </citation>
    <scope>NUCLEOTIDE SEQUENCE [LARGE SCALE GENOMIC DNA]</scope>
    <source>
        <strain evidence="4 5">EGI 80759</strain>
    </source>
</reference>
<dbReference type="InterPro" id="IPR003593">
    <property type="entry name" value="AAA+_ATPase"/>
</dbReference>
<dbReference type="PANTHER" id="PTHR16305:SF35">
    <property type="entry name" value="TRANSCRIPTIONAL ACTIVATOR DOMAIN"/>
    <property type="match status" value="1"/>
</dbReference>
<dbReference type="GO" id="GO:0004016">
    <property type="term" value="F:adenylate cyclase activity"/>
    <property type="evidence" value="ECO:0007669"/>
    <property type="project" value="TreeGrafter"/>
</dbReference>
<dbReference type="GO" id="GO:0005737">
    <property type="term" value="C:cytoplasm"/>
    <property type="evidence" value="ECO:0007669"/>
    <property type="project" value="TreeGrafter"/>
</dbReference>
<dbReference type="Gene3D" id="3.40.50.300">
    <property type="entry name" value="P-loop containing nucleotide triphosphate hydrolases"/>
    <property type="match status" value="1"/>
</dbReference>
<evidence type="ECO:0000259" key="3">
    <source>
        <dbReference type="PROSITE" id="PS50043"/>
    </source>
</evidence>
<evidence type="ECO:0000256" key="1">
    <source>
        <dbReference type="ARBA" id="ARBA00022741"/>
    </source>
</evidence>
<accession>A0A411YFS1</accession>
<dbReference type="Pfam" id="PF13191">
    <property type="entry name" value="AAA_16"/>
    <property type="match status" value="1"/>
</dbReference>
<dbReference type="InterPro" id="IPR041664">
    <property type="entry name" value="AAA_16"/>
</dbReference>
<dbReference type="SUPFAM" id="SSF46894">
    <property type="entry name" value="C-terminal effector domain of the bipartite response regulators"/>
    <property type="match status" value="1"/>
</dbReference>
<dbReference type="GO" id="GO:0003677">
    <property type="term" value="F:DNA binding"/>
    <property type="evidence" value="ECO:0007669"/>
    <property type="project" value="InterPro"/>
</dbReference>
<dbReference type="AlphaFoldDB" id="A0A411YFS1"/>
<protein>
    <recommendedName>
        <fullName evidence="3">HTH luxR-type domain-containing protein</fullName>
    </recommendedName>
</protein>
<dbReference type="InterPro" id="IPR036388">
    <property type="entry name" value="WH-like_DNA-bd_sf"/>
</dbReference>
<sequence length="889" mass="95588">MSAYLLNPRCGSLLRALDLAFGGGMAVRWPLVGREVERDRILGALREQRGVLLCGAAGVGKTRLAQACLDHARHRAGTTVHATATEALASIPLGALAVVLDLDSGNDELALAQQAVRVLQARANAGRVVLVVDDAHLLDGPSTAVLNLLADVRGIGLVLTVRAGAPMPREVEQLWTSGRVERLDVEPLDRGAVERLISAALDGPVASATTAELWRLSRGNPLVVRETVEGGLDSGLLYHRDGVWQHRGSLASTGRLAALVEQRLNRLPAAERSALELIAVGEPIEHALLERLVGTSRVVQLEERGLLRIRENGRRRNAHAAHPLHREVLRAGMPHARRRQHCGALAVGLELTGMRRREDRLRLGEWRLEAGGVVEPGVLVEASRGALLAGAPEQAVRLAEGALDTGGAIARIALGEALAGAGRRDAAERAFSIAAAHAAGEREQIAAVISKAEHLLYGEHRLDTALAMLDEARATCTDPRLRAELASAEAMFVSFAGDFDAVLRIAEPVLFQHDVSDRARLSMGLIVALSQAMLGQPSAALRSIERSEALVPRLREELPWAETFLGISRMWALWTLGRVHEAERIARGGYQRAIDADAVDLIGGWGVWLAAVLVERGRVAEAAHRLAEVTPALEQHDRFGIMPACLGLRAQAAALLGAVDDARAALGRLDHAHEPGEHRFMSWRDRGLTWLAAAEGDLESAGEHARQGAAWAEAHQQHVWALWSHHDLVRLGLPGPAGAALRRAVERIDTPYVATLAAHATALEEENGEALLAVADRFDEAGSSLLAAEAAGQAAASHRHTGSQGPARATARMRQLTRTCDDVFTLVLEEPPPELTDRELEIARLAVRHLTSPEIAEHLTISVRTVDNHLHRVYAKLGVRGRDELAGLV</sequence>
<dbReference type="EMBL" id="CP036402">
    <property type="protein sequence ID" value="QBI20105.1"/>
    <property type="molecule type" value="Genomic_DNA"/>
</dbReference>
<dbReference type="RefSeq" id="WP_131155102.1">
    <property type="nucleotide sequence ID" value="NZ_CP036402.1"/>
</dbReference>
<dbReference type="SUPFAM" id="SSF52540">
    <property type="entry name" value="P-loop containing nucleoside triphosphate hydrolases"/>
    <property type="match status" value="1"/>
</dbReference>
<dbReference type="SMART" id="SM00421">
    <property type="entry name" value="HTH_LUXR"/>
    <property type="match status" value="1"/>
</dbReference>
<dbReference type="CDD" id="cd06170">
    <property type="entry name" value="LuxR_C_like"/>
    <property type="match status" value="1"/>
</dbReference>
<dbReference type="PROSITE" id="PS50043">
    <property type="entry name" value="HTH_LUXR_2"/>
    <property type="match status" value="1"/>
</dbReference>
<dbReference type="SMART" id="SM00382">
    <property type="entry name" value="AAA"/>
    <property type="match status" value="1"/>
</dbReference>
<dbReference type="GO" id="GO:0006355">
    <property type="term" value="P:regulation of DNA-templated transcription"/>
    <property type="evidence" value="ECO:0007669"/>
    <property type="project" value="InterPro"/>
</dbReference>
<dbReference type="Proteomes" id="UP000291469">
    <property type="component" value="Chromosome"/>
</dbReference>
<name>A0A411YFS1_9ACTN</name>
<keyword evidence="2" id="KW-0067">ATP-binding</keyword>
<organism evidence="4 5">
    <name type="scientific">Egibacter rhizosphaerae</name>
    <dbReference type="NCBI Taxonomy" id="1670831"/>
    <lineage>
        <taxon>Bacteria</taxon>
        <taxon>Bacillati</taxon>
        <taxon>Actinomycetota</taxon>
        <taxon>Nitriliruptoria</taxon>
        <taxon>Egibacterales</taxon>
        <taxon>Egibacteraceae</taxon>
        <taxon>Egibacter</taxon>
    </lineage>
</organism>
<dbReference type="PRINTS" id="PR00038">
    <property type="entry name" value="HTHLUXR"/>
</dbReference>
<proteinExistence type="predicted"/>
<dbReference type="OrthoDB" id="3197423at2"/>
<evidence type="ECO:0000256" key="2">
    <source>
        <dbReference type="ARBA" id="ARBA00022840"/>
    </source>
</evidence>
<dbReference type="InterPro" id="IPR000792">
    <property type="entry name" value="Tscrpt_reg_LuxR_C"/>
</dbReference>
<dbReference type="KEGG" id="erz:ER308_11375"/>
<dbReference type="Gene3D" id="1.10.10.10">
    <property type="entry name" value="Winged helix-like DNA-binding domain superfamily/Winged helix DNA-binding domain"/>
    <property type="match status" value="1"/>
</dbReference>
<keyword evidence="5" id="KW-1185">Reference proteome</keyword>
<dbReference type="Pfam" id="PF00196">
    <property type="entry name" value="GerE"/>
    <property type="match status" value="1"/>
</dbReference>
<feature type="domain" description="HTH luxR-type" evidence="3">
    <location>
        <begin position="828"/>
        <end position="889"/>
    </location>
</feature>
<dbReference type="InterPro" id="IPR016032">
    <property type="entry name" value="Sig_transdc_resp-reg_C-effctor"/>
</dbReference>
<evidence type="ECO:0000313" key="5">
    <source>
        <dbReference type="Proteomes" id="UP000291469"/>
    </source>
</evidence>
<gene>
    <name evidence="4" type="ORF">ER308_11375</name>
</gene>
<dbReference type="InterPro" id="IPR027417">
    <property type="entry name" value="P-loop_NTPase"/>
</dbReference>
<dbReference type="GO" id="GO:0005524">
    <property type="term" value="F:ATP binding"/>
    <property type="evidence" value="ECO:0007669"/>
    <property type="project" value="UniProtKB-KW"/>
</dbReference>
<evidence type="ECO:0000313" key="4">
    <source>
        <dbReference type="EMBL" id="QBI20105.1"/>
    </source>
</evidence>